<dbReference type="CDD" id="cd18010">
    <property type="entry name" value="DEXHc_HARP_SMARCAL1"/>
    <property type="match status" value="1"/>
</dbReference>
<protein>
    <submittedName>
        <fullName evidence="7">SMARCAL1</fullName>
    </submittedName>
</protein>
<sequence length="590" mass="66958">MEEAFLENQETPADFYGLPLHVKDLYNKYFGIKQLYKWQDECLKLHASNLGKNLIYTLPTSGGKTLVAEIFIIKELLLKKKNALLILPFVSIVQEKVRSLSQFAVDLNFHIEEYAGDRGAIPPRKRRATIEKAHSLINSLIQTQRLSEIGLIVIDELHMLGDRSNRAAALEALICKVKTPEEYQCLLAAMEPLSEREKRIIEEKRQRALALRASKIKPQGNVTSLHVVNTPYIKPPRLGSSSSSSHPTHTQPSQNISIKSAPNTKGNPSISAVCTLISKNRFQVDTVYHQESIAIFRTLPTRRYDATERKWNFNLSDHNQLENAMKALSSQVNFIPLPRFMINCLNQKPSQVAPDWLMNLDLKLQEHLMPFQKEGVHFAISRDGRVLLADDMGLGKTIQAIAIADYYRKEWPLLIIAPSSMRYPWKDALTQWTSHLKPDEICTMDTGNKFDPDATVTVCSFDLATKKLTDLTLRKFRVIIFDESHFLKNHKSARTKAAQALAQLAKRVILLSGTPALSRPMELYTQIALVSPRLFTSVHVFGMRYCNGQVKPWGHDYSGSSNMKELGIILEETIMIRRMKSEVITQLPSK</sequence>
<dbReference type="Pfam" id="PF07443">
    <property type="entry name" value="HARP"/>
    <property type="match status" value="1"/>
</dbReference>
<dbReference type="InterPro" id="IPR011545">
    <property type="entry name" value="DEAD/DEAH_box_helicase_dom"/>
</dbReference>
<dbReference type="InterPro" id="IPR014001">
    <property type="entry name" value="Helicase_ATP-bd"/>
</dbReference>
<proteinExistence type="predicted"/>
<comment type="subcellular location">
    <subcellularLocation>
        <location evidence="1">Nucleus</location>
    </subcellularLocation>
</comment>
<organism evidence="7 8">
    <name type="scientific">Cordylochernes scorpioides</name>
    <dbReference type="NCBI Taxonomy" id="51811"/>
    <lineage>
        <taxon>Eukaryota</taxon>
        <taxon>Metazoa</taxon>
        <taxon>Ecdysozoa</taxon>
        <taxon>Arthropoda</taxon>
        <taxon>Chelicerata</taxon>
        <taxon>Arachnida</taxon>
        <taxon>Pseudoscorpiones</taxon>
        <taxon>Cheliferoidea</taxon>
        <taxon>Chernetidae</taxon>
        <taxon>Cordylochernes</taxon>
    </lineage>
</organism>
<evidence type="ECO:0000259" key="5">
    <source>
        <dbReference type="PROSITE" id="PS51192"/>
    </source>
</evidence>
<feature type="domain" description="HARP" evidence="6">
    <location>
        <begin position="264"/>
        <end position="338"/>
    </location>
</feature>
<name>A0ABY6LRW0_9ARAC</name>
<evidence type="ECO:0000256" key="4">
    <source>
        <dbReference type="SAM" id="MobiDB-lite"/>
    </source>
</evidence>
<evidence type="ECO:0000256" key="3">
    <source>
        <dbReference type="ARBA" id="ARBA00023242"/>
    </source>
</evidence>
<dbReference type="InterPro" id="IPR027417">
    <property type="entry name" value="P-loop_NTPase"/>
</dbReference>
<dbReference type="PROSITE" id="PS51467">
    <property type="entry name" value="HARP"/>
    <property type="match status" value="1"/>
</dbReference>
<dbReference type="PANTHER" id="PTHR45766">
    <property type="entry name" value="DNA ANNEALING HELICASE AND ENDONUCLEASE ZRANB3 FAMILY MEMBER"/>
    <property type="match status" value="1"/>
</dbReference>
<dbReference type="Proteomes" id="UP001235939">
    <property type="component" value="Chromosome 22"/>
</dbReference>
<feature type="non-terminal residue" evidence="7">
    <location>
        <position position="590"/>
    </location>
</feature>
<dbReference type="Pfam" id="PF00176">
    <property type="entry name" value="SNF2-rel_dom"/>
    <property type="match status" value="1"/>
</dbReference>
<feature type="compositionally biased region" description="Low complexity" evidence="4">
    <location>
        <begin position="240"/>
        <end position="254"/>
    </location>
</feature>
<dbReference type="Pfam" id="PF00270">
    <property type="entry name" value="DEAD"/>
    <property type="match status" value="1"/>
</dbReference>
<feature type="region of interest" description="Disordered" evidence="4">
    <location>
        <begin position="236"/>
        <end position="266"/>
    </location>
</feature>
<feature type="domain" description="Helicase ATP-binding" evidence="5">
    <location>
        <begin position="45"/>
        <end position="187"/>
    </location>
</feature>
<dbReference type="Gene3D" id="3.40.50.300">
    <property type="entry name" value="P-loop containing nucleotide triphosphate hydrolases"/>
    <property type="match status" value="1"/>
</dbReference>
<reference evidence="7 8" key="1">
    <citation type="submission" date="2022-03" db="EMBL/GenBank/DDBJ databases">
        <title>A chromosomal length assembly of Cordylochernes scorpioides.</title>
        <authorList>
            <person name="Zeh D."/>
            <person name="Zeh J."/>
        </authorList>
    </citation>
    <scope>NUCLEOTIDE SEQUENCE [LARGE SCALE GENOMIC DNA]</scope>
    <source>
        <strain evidence="7">IN4F17</strain>
        <tissue evidence="7">Whole Body</tissue>
    </source>
</reference>
<gene>
    <name evidence="7" type="ORF">LAZ67_22002235</name>
</gene>
<dbReference type="PANTHER" id="PTHR45766:SF6">
    <property type="entry name" value="SWI_SNF-RELATED MATRIX-ASSOCIATED ACTIN-DEPENDENT REGULATOR OF CHROMATIN SUBFAMILY A-LIKE PROTEIN 1"/>
    <property type="match status" value="1"/>
</dbReference>
<accession>A0ABY6LRW0</accession>
<dbReference type="SMART" id="SM00487">
    <property type="entry name" value="DEXDc"/>
    <property type="match status" value="2"/>
</dbReference>
<evidence type="ECO:0000259" key="6">
    <source>
        <dbReference type="PROSITE" id="PS51467"/>
    </source>
</evidence>
<dbReference type="InterPro" id="IPR010003">
    <property type="entry name" value="HARP_dom"/>
</dbReference>
<dbReference type="SUPFAM" id="SSF52540">
    <property type="entry name" value="P-loop containing nucleoside triphosphate hydrolases"/>
    <property type="match status" value="2"/>
</dbReference>
<dbReference type="EMBL" id="CP092884">
    <property type="protein sequence ID" value="UYV83107.1"/>
    <property type="molecule type" value="Genomic_DNA"/>
</dbReference>
<dbReference type="PROSITE" id="PS51192">
    <property type="entry name" value="HELICASE_ATP_BIND_1"/>
    <property type="match status" value="2"/>
</dbReference>
<dbReference type="Gene3D" id="3.40.50.10810">
    <property type="entry name" value="Tandem AAA-ATPase domain"/>
    <property type="match status" value="1"/>
</dbReference>
<feature type="domain" description="Helicase ATP-binding" evidence="5">
    <location>
        <begin position="377"/>
        <end position="533"/>
    </location>
</feature>
<dbReference type="InterPro" id="IPR000330">
    <property type="entry name" value="SNF2_N"/>
</dbReference>
<evidence type="ECO:0000256" key="1">
    <source>
        <dbReference type="ARBA" id="ARBA00004123"/>
    </source>
</evidence>
<evidence type="ECO:0000313" key="7">
    <source>
        <dbReference type="EMBL" id="UYV83107.1"/>
    </source>
</evidence>
<evidence type="ECO:0000256" key="2">
    <source>
        <dbReference type="ARBA" id="ARBA00022801"/>
    </source>
</evidence>
<dbReference type="InterPro" id="IPR038718">
    <property type="entry name" value="SNF2-like_sf"/>
</dbReference>
<keyword evidence="3" id="KW-0539">Nucleus</keyword>
<keyword evidence="2" id="KW-0378">Hydrolase</keyword>
<evidence type="ECO:0000313" key="8">
    <source>
        <dbReference type="Proteomes" id="UP001235939"/>
    </source>
</evidence>
<keyword evidence="8" id="KW-1185">Reference proteome</keyword>
<feature type="compositionally biased region" description="Polar residues" evidence="4">
    <location>
        <begin position="255"/>
        <end position="266"/>
    </location>
</feature>